<dbReference type="EC" id="4.1.2.13" evidence="3"/>
<dbReference type="InterPro" id="IPR013785">
    <property type="entry name" value="Aldolase_TIM"/>
</dbReference>
<evidence type="ECO:0000313" key="4">
    <source>
        <dbReference type="Proteomes" id="UP000527616"/>
    </source>
</evidence>
<keyword evidence="2" id="KW-0862">Zinc</keyword>
<comment type="cofactor">
    <cofactor evidence="2">
        <name>Zn(2+)</name>
        <dbReference type="ChEBI" id="CHEBI:29105"/>
    </cofactor>
    <text evidence="2">Binds 2 Zn(2+) ions per subunit. One is catalytic and the other provides a structural contribution.</text>
</comment>
<feature type="active site" description="Proton donor" evidence="1">
    <location>
        <position position="84"/>
    </location>
</feature>
<protein>
    <submittedName>
        <fullName evidence="3">Fructose-bisphosphate aldolase class II</fullName>
        <ecNumber evidence="3">4.1.2.13</ecNumber>
    </submittedName>
</protein>
<dbReference type="GO" id="GO:0005975">
    <property type="term" value="P:carbohydrate metabolic process"/>
    <property type="evidence" value="ECO:0007669"/>
    <property type="project" value="InterPro"/>
</dbReference>
<dbReference type="InterPro" id="IPR050246">
    <property type="entry name" value="Class_II_FBP_aldolase"/>
</dbReference>
<feature type="binding site" evidence="2">
    <location>
        <position position="136"/>
    </location>
    <ligand>
        <name>Zn(2+)</name>
        <dbReference type="ChEBI" id="CHEBI:29105"/>
        <label>2</label>
    </ligand>
</feature>
<dbReference type="PIRSF" id="PIRSF001359">
    <property type="entry name" value="F_bP_aldolase_II"/>
    <property type="match status" value="1"/>
</dbReference>
<dbReference type="SUPFAM" id="SSF51569">
    <property type="entry name" value="Aldolase"/>
    <property type="match status" value="1"/>
</dbReference>
<dbReference type="NCBIfam" id="TIGR00167">
    <property type="entry name" value="cbbA"/>
    <property type="match status" value="1"/>
</dbReference>
<gene>
    <name evidence="3" type="ORF">GGQ54_000967</name>
</gene>
<keyword evidence="3" id="KW-0456">Lyase</keyword>
<dbReference type="Gene3D" id="3.20.20.70">
    <property type="entry name" value="Aldolase class I"/>
    <property type="match status" value="1"/>
</dbReference>
<keyword evidence="2" id="KW-0479">Metal-binding</keyword>
<dbReference type="PANTHER" id="PTHR30304">
    <property type="entry name" value="D-TAGATOSE-1,6-BISPHOSPHATE ALDOLASE"/>
    <property type="match status" value="1"/>
</dbReference>
<proteinExistence type="predicted"/>
<dbReference type="AlphaFoldDB" id="A0A7Z0D7N6"/>
<reference evidence="3 4" key="1">
    <citation type="submission" date="2020-07" db="EMBL/GenBank/DDBJ databases">
        <title>Sequencing the genomes of 1000 actinobacteria strains.</title>
        <authorList>
            <person name="Klenk H.-P."/>
        </authorList>
    </citation>
    <scope>NUCLEOTIDE SEQUENCE [LARGE SCALE GENOMIC DNA]</scope>
    <source>
        <strain evidence="3 4">DSM 103164</strain>
    </source>
</reference>
<evidence type="ECO:0000313" key="3">
    <source>
        <dbReference type="EMBL" id="NYI70407.1"/>
    </source>
</evidence>
<dbReference type="EMBL" id="JACBZS010000001">
    <property type="protein sequence ID" value="NYI70407.1"/>
    <property type="molecule type" value="Genomic_DNA"/>
</dbReference>
<organism evidence="3 4">
    <name type="scientific">Naumannella cuiyingiana</name>
    <dbReference type="NCBI Taxonomy" id="1347891"/>
    <lineage>
        <taxon>Bacteria</taxon>
        <taxon>Bacillati</taxon>
        <taxon>Actinomycetota</taxon>
        <taxon>Actinomycetes</taxon>
        <taxon>Propionibacteriales</taxon>
        <taxon>Propionibacteriaceae</taxon>
        <taxon>Naumannella</taxon>
    </lineage>
</organism>
<dbReference type="RefSeq" id="WP_179444368.1">
    <property type="nucleotide sequence ID" value="NZ_JACBZS010000001.1"/>
</dbReference>
<sequence>MPLRPTLELINAARAQGAGIGAFNVLHLESAEALVAGAESAGLPVILQISENCVKYHGGRLAPIALATLEVAREAGADVAVHLDHAEDEALARAGVAAGFGSVMYDGSRLPHADNLAATARVVDLAHDHGVAVEAELGEVGGKDLPGRSAHEPGVLTDPDQAREFVAATGVDALAVAVGSRHAMTERSAVLDLELIGRLREAAGVPLVLHGSSGVPDETLVAAIRAGMTKINVSTHLNKVFTGAVRETLAGNPELVDSRKYLGPARDAMAAETARLLALFRGA</sequence>
<evidence type="ECO:0000256" key="2">
    <source>
        <dbReference type="PIRSR" id="PIRSR001359-3"/>
    </source>
</evidence>
<dbReference type="GO" id="GO:0008270">
    <property type="term" value="F:zinc ion binding"/>
    <property type="evidence" value="ECO:0007669"/>
    <property type="project" value="InterPro"/>
</dbReference>
<evidence type="ECO:0000256" key="1">
    <source>
        <dbReference type="PIRSR" id="PIRSR001359-1"/>
    </source>
</evidence>
<feature type="binding site" evidence="2">
    <location>
        <position position="106"/>
    </location>
    <ligand>
        <name>Zn(2+)</name>
        <dbReference type="ChEBI" id="CHEBI:29105"/>
        <label>2</label>
    </ligand>
</feature>
<dbReference type="GO" id="GO:0004332">
    <property type="term" value="F:fructose-bisphosphate aldolase activity"/>
    <property type="evidence" value="ECO:0007669"/>
    <property type="project" value="UniProtKB-EC"/>
</dbReference>
<name>A0A7Z0D7N6_9ACTN</name>
<accession>A0A7Z0D7N6</accession>
<dbReference type="InterPro" id="IPR000771">
    <property type="entry name" value="FBA_II"/>
</dbReference>
<feature type="binding site" evidence="2">
    <location>
        <position position="182"/>
    </location>
    <ligand>
        <name>Zn(2+)</name>
        <dbReference type="ChEBI" id="CHEBI:29105"/>
        <label>1</label>
        <note>catalytic</note>
    </ligand>
</feature>
<dbReference type="Pfam" id="PF01116">
    <property type="entry name" value="F_bP_aldolase"/>
    <property type="match status" value="1"/>
</dbReference>
<dbReference type="CDD" id="cd00947">
    <property type="entry name" value="TBP_aldolase_IIB"/>
    <property type="match status" value="1"/>
</dbReference>
<dbReference type="PANTHER" id="PTHR30304:SF0">
    <property type="entry name" value="D-TAGATOSE-1,6-BISPHOSPHATE ALDOLASE SUBUNIT GATY-RELATED"/>
    <property type="match status" value="1"/>
</dbReference>
<dbReference type="Proteomes" id="UP000527616">
    <property type="component" value="Unassembled WGS sequence"/>
</dbReference>
<keyword evidence="4" id="KW-1185">Reference proteome</keyword>
<comment type="caution">
    <text evidence="3">The sequence shown here is derived from an EMBL/GenBank/DDBJ whole genome shotgun (WGS) entry which is preliminary data.</text>
</comment>
<feature type="binding site" evidence="2">
    <location>
        <position position="85"/>
    </location>
    <ligand>
        <name>Zn(2+)</name>
        <dbReference type="ChEBI" id="CHEBI:29105"/>
        <label>1</label>
        <note>catalytic</note>
    </ligand>
</feature>
<feature type="binding site" evidence="2">
    <location>
        <position position="210"/>
    </location>
    <ligand>
        <name>Zn(2+)</name>
        <dbReference type="ChEBI" id="CHEBI:29105"/>
        <label>1</label>
        <note>catalytic</note>
    </ligand>
</feature>